<dbReference type="GO" id="GO:0000285">
    <property type="term" value="F:1-phosphatidylinositol-3-phosphate 5-kinase activity"/>
    <property type="evidence" value="ECO:0007669"/>
    <property type="project" value="TreeGrafter"/>
</dbReference>
<dbReference type="Proteomes" id="UP000271889">
    <property type="component" value="Unassembled WGS sequence"/>
</dbReference>
<reference evidence="1 2" key="1">
    <citation type="submission" date="2018-11" db="EMBL/GenBank/DDBJ databases">
        <authorList>
            <consortium name="Pathogen Informatics"/>
        </authorList>
    </citation>
    <scope>NUCLEOTIDE SEQUENCE [LARGE SCALE GENOMIC DNA]</scope>
</reference>
<dbReference type="EMBL" id="UYRV01026226">
    <property type="protein sequence ID" value="VDK78942.1"/>
    <property type="molecule type" value="Genomic_DNA"/>
</dbReference>
<gene>
    <name evidence="1" type="ORF">CGOC_LOCUS7511</name>
</gene>
<dbReference type="InterPro" id="IPR002423">
    <property type="entry name" value="Cpn60/GroEL/TCP-1"/>
</dbReference>
<protein>
    <submittedName>
        <fullName evidence="1">Uncharacterized protein</fullName>
    </submittedName>
</protein>
<evidence type="ECO:0000313" key="1">
    <source>
        <dbReference type="EMBL" id="VDK78942.1"/>
    </source>
</evidence>
<dbReference type="InterPro" id="IPR027409">
    <property type="entry name" value="GroEL-like_apical_dom_sf"/>
</dbReference>
<feature type="non-terminal residue" evidence="1">
    <location>
        <position position="212"/>
    </location>
</feature>
<dbReference type="GO" id="GO:0046854">
    <property type="term" value="P:phosphatidylinositol phosphate biosynthetic process"/>
    <property type="evidence" value="ECO:0007669"/>
    <property type="project" value="TreeGrafter"/>
</dbReference>
<keyword evidence="2" id="KW-1185">Reference proteome</keyword>
<dbReference type="SUPFAM" id="SSF52029">
    <property type="entry name" value="GroEL apical domain-like"/>
    <property type="match status" value="1"/>
</dbReference>
<dbReference type="PANTHER" id="PTHR45748:SF7">
    <property type="entry name" value="1-PHOSPHATIDYLINOSITOL 3-PHOSPHATE 5-KINASE-RELATED"/>
    <property type="match status" value="1"/>
</dbReference>
<sequence length="212" mass="23586">MNVLNYVHVKKLYVEDDEPKAELIWGVVCSKSVLHESMAEPLRDASVMIVAGSIEYERVPGRLSTLEPILCQEGEFLAKQVFICIFSRLLSAYCRRQVGRIMSRRPSVLLVEGNVSRLASNLLRDEGVRLVVNVSARVLHRVARSTGADILPSSDAQLIQQNIGFCPFFTQRSVALKDGHQKLLLILDECPPDRGCSVLVKGSNARELKAVK</sequence>
<dbReference type="OrthoDB" id="158357at2759"/>
<dbReference type="PANTHER" id="PTHR45748">
    <property type="entry name" value="1-PHOSPHATIDYLINOSITOL 3-PHOSPHATE 5-KINASE-RELATED"/>
    <property type="match status" value="1"/>
</dbReference>
<dbReference type="GO" id="GO:0005524">
    <property type="term" value="F:ATP binding"/>
    <property type="evidence" value="ECO:0007669"/>
    <property type="project" value="InterPro"/>
</dbReference>
<dbReference type="AlphaFoldDB" id="A0A3P6SSU5"/>
<accession>A0A3P6SSU5</accession>
<name>A0A3P6SSU5_CYLGO</name>
<dbReference type="GO" id="GO:0010008">
    <property type="term" value="C:endosome membrane"/>
    <property type="evidence" value="ECO:0007669"/>
    <property type="project" value="TreeGrafter"/>
</dbReference>
<dbReference type="Gene3D" id="3.50.7.10">
    <property type="entry name" value="GroEL"/>
    <property type="match status" value="1"/>
</dbReference>
<dbReference type="Pfam" id="PF00118">
    <property type="entry name" value="Cpn60_TCP1"/>
    <property type="match status" value="1"/>
</dbReference>
<proteinExistence type="predicted"/>
<organism evidence="1 2">
    <name type="scientific">Cylicostephanus goldi</name>
    <name type="common">Nematode worm</name>
    <dbReference type="NCBI Taxonomy" id="71465"/>
    <lineage>
        <taxon>Eukaryota</taxon>
        <taxon>Metazoa</taxon>
        <taxon>Ecdysozoa</taxon>
        <taxon>Nematoda</taxon>
        <taxon>Chromadorea</taxon>
        <taxon>Rhabditida</taxon>
        <taxon>Rhabditina</taxon>
        <taxon>Rhabditomorpha</taxon>
        <taxon>Strongyloidea</taxon>
        <taxon>Strongylidae</taxon>
        <taxon>Cylicostephanus</taxon>
    </lineage>
</organism>
<evidence type="ECO:0000313" key="2">
    <source>
        <dbReference type="Proteomes" id="UP000271889"/>
    </source>
</evidence>